<dbReference type="InterPro" id="IPR012338">
    <property type="entry name" value="Beta-lactam/transpept-like"/>
</dbReference>
<sequence length="461" mass="51589">MKPLLLTLISFLAVTTGLLAQPLSQKLDEYLTSAHQMDQFTGVALVAQKGNTLLHKAYGLSNAARQTPNDTITRFPILSITKTFTSTVILLLQEQGKLSVHNKLTTYFPDFPKGDSITIDHLLTHTSGLFDYMSLIDEEDSAIVCHPVGKQQVVDFFKNRPLAFKPGATFAYCNSGYFLLGLVIEKVTGKPYEHAVQEMIFKPLGMAHSGFDYLNLPASARAQGYDTLTTTYQSPYPHFDSTVAYAAGAMYSTAGDLYRWGRAVATRQLLSADSWKQAFIPRLNNYGYGWMTGRHLKRHYVGHDGGYPGFMSSFVYYPDDDITIILLKNSGHYGESLTPTGMALTAILLKKPYSNWQQRTEINLPETALQPYVGRYRVDPKIVPDRILTVSLENGKLFVQATDEPRIELFAQSEDSFFLKAFNEQWLFQRDRKGQVTKAVVHGNGIDVTVRKLPLTPQTAP</sequence>
<dbReference type="Proteomes" id="UP000219452">
    <property type="component" value="Unassembled WGS sequence"/>
</dbReference>
<evidence type="ECO:0000259" key="5">
    <source>
        <dbReference type="Pfam" id="PF11954"/>
    </source>
</evidence>
<name>A0A286GJE7_9BACT</name>
<feature type="chain" id="PRO_5013239188" evidence="3">
    <location>
        <begin position="21"/>
        <end position="461"/>
    </location>
</feature>
<gene>
    <name evidence="6" type="ORF">SAMN06269250_4828</name>
</gene>
<feature type="domain" description="Peptidase S12 Pab87-related C-terminal" evidence="5">
    <location>
        <begin position="359"/>
        <end position="442"/>
    </location>
</feature>
<dbReference type="AlphaFoldDB" id="A0A286GJE7"/>
<proteinExistence type="predicted"/>
<dbReference type="EMBL" id="OCNH01000004">
    <property type="protein sequence ID" value="SOD95346.1"/>
    <property type="molecule type" value="Genomic_DNA"/>
</dbReference>
<feature type="domain" description="Beta-lactamase-related" evidence="4">
    <location>
        <begin position="36"/>
        <end position="335"/>
    </location>
</feature>
<dbReference type="Gene3D" id="3.40.710.10">
    <property type="entry name" value="DD-peptidase/beta-lactamase superfamily"/>
    <property type="match status" value="1"/>
</dbReference>
<dbReference type="SUPFAM" id="SSF56601">
    <property type="entry name" value="beta-lactamase/transpeptidase-like"/>
    <property type="match status" value="1"/>
</dbReference>
<dbReference type="Pfam" id="PF00144">
    <property type="entry name" value="Beta-lactamase"/>
    <property type="match status" value="1"/>
</dbReference>
<dbReference type="InterPro" id="IPR001466">
    <property type="entry name" value="Beta-lactam-related"/>
</dbReference>
<evidence type="ECO:0000256" key="2">
    <source>
        <dbReference type="ARBA" id="ARBA00023136"/>
    </source>
</evidence>
<dbReference type="PANTHER" id="PTHR46825">
    <property type="entry name" value="D-ALANYL-D-ALANINE-CARBOXYPEPTIDASE/ENDOPEPTIDASE AMPH"/>
    <property type="match status" value="1"/>
</dbReference>
<evidence type="ECO:0000256" key="3">
    <source>
        <dbReference type="SAM" id="SignalP"/>
    </source>
</evidence>
<comment type="subcellular location">
    <subcellularLocation>
        <location evidence="1">Membrane</location>
    </subcellularLocation>
</comment>
<feature type="signal peptide" evidence="3">
    <location>
        <begin position="1"/>
        <end position="20"/>
    </location>
</feature>
<dbReference type="PANTHER" id="PTHR46825:SF11">
    <property type="entry name" value="PENICILLIN-BINDING PROTEIN 4"/>
    <property type="match status" value="1"/>
</dbReference>
<reference evidence="7" key="1">
    <citation type="submission" date="2017-09" db="EMBL/GenBank/DDBJ databases">
        <authorList>
            <person name="Varghese N."/>
            <person name="Submissions S."/>
        </authorList>
    </citation>
    <scope>NUCLEOTIDE SEQUENCE [LARGE SCALE GENOMIC DNA]</scope>
    <source>
        <strain evidence="7">DSM 29961</strain>
    </source>
</reference>
<evidence type="ECO:0000313" key="6">
    <source>
        <dbReference type="EMBL" id="SOD95346.1"/>
    </source>
</evidence>
<evidence type="ECO:0000313" key="7">
    <source>
        <dbReference type="Proteomes" id="UP000219452"/>
    </source>
</evidence>
<dbReference type="InterPro" id="IPR050491">
    <property type="entry name" value="AmpC-like"/>
</dbReference>
<dbReference type="Pfam" id="PF11954">
    <property type="entry name" value="DUF3471"/>
    <property type="match status" value="1"/>
</dbReference>
<dbReference type="InterPro" id="IPR021860">
    <property type="entry name" value="Peptidase_S12_Pab87-rel_C"/>
</dbReference>
<evidence type="ECO:0000259" key="4">
    <source>
        <dbReference type="Pfam" id="PF00144"/>
    </source>
</evidence>
<accession>A0A286GJE7</accession>
<keyword evidence="3" id="KW-0732">Signal</keyword>
<protein>
    <submittedName>
        <fullName evidence="6">CubicO group peptidase, beta-lactamase class C family</fullName>
    </submittedName>
</protein>
<evidence type="ECO:0000256" key="1">
    <source>
        <dbReference type="ARBA" id="ARBA00004370"/>
    </source>
</evidence>
<keyword evidence="7" id="KW-1185">Reference proteome</keyword>
<dbReference type="GO" id="GO:0016020">
    <property type="term" value="C:membrane"/>
    <property type="evidence" value="ECO:0007669"/>
    <property type="project" value="UniProtKB-SubCell"/>
</dbReference>
<keyword evidence="2" id="KW-0472">Membrane</keyword>
<dbReference type="RefSeq" id="WP_097129141.1">
    <property type="nucleotide sequence ID" value="NZ_OCNH01000004.1"/>
</dbReference>
<organism evidence="6 7">
    <name type="scientific">Spirosoma fluviale</name>
    <dbReference type="NCBI Taxonomy" id="1597977"/>
    <lineage>
        <taxon>Bacteria</taxon>
        <taxon>Pseudomonadati</taxon>
        <taxon>Bacteroidota</taxon>
        <taxon>Cytophagia</taxon>
        <taxon>Cytophagales</taxon>
        <taxon>Cytophagaceae</taxon>
        <taxon>Spirosoma</taxon>
    </lineage>
</organism>
<dbReference type="OrthoDB" id="9793489at2"/>